<sequence>MIAMVEIIGAVSIFTALGFLVIFIKETVFEKNNEQGLGFHQTNNSESFINMDMDNLTVDGSTNDNPEKIREKKRRLESFKLRNKFYHS</sequence>
<dbReference type="Proteomes" id="UP000286990">
    <property type="component" value="Unassembled WGS sequence"/>
</dbReference>
<feature type="transmembrane region" description="Helical" evidence="1">
    <location>
        <begin position="6"/>
        <end position="24"/>
    </location>
</feature>
<reference evidence="3" key="2">
    <citation type="submission" date="2018-12" db="EMBL/GenBank/DDBJ databases">
        <title>Maribacter lutimaris sp. nov., isolated from marine sediment.</title>
        <authorList>
            <person name="Kim K.K."/>
        </authorList>
    </citation>
    <scope>NUCLEOTIDE SEQUENCE [LARGE SCALE GENOMIC DNA]</scope>
    <source>
        <strain evidence="3">PoM-212</strain>
    </source>
</reference>
<keyword evidence="1" id="KW-0812">Transmembrane</keyword>
<keyword evidence="3" id="KW-1185">Reference proteome</keyword>
<proteinExistence type="predicted"/>
<accession>A0A426RNS6</accession>
<evidence type="ECO:0000313" key="3">
    <source>
        <dbReference type="Proteomes" id="UP000286990"/>
    </source>
</evidence>
<reference evidence="3" key="1">
    <citation type="submission" date="2018-08" db="EMBL/GenBank/DDBJ databases">
        <authorList>
            <person name="Khan S.A."/>
            <person name="J S.E."/>
        </authorList>
    </citation>
    <scope>NUCLEOTIDE SEQUENCE [LARGE SCALE GENOMIC DNA]</scope>
    <source>
        <strain evidence="3">PoM-212</strain>
    </source>
</reference>
<gene>
    <name evidence="2" type="ORF">DZC72_08905</name>
</gene>
<dbReference type="AlphaFoldDB" id="A0A426RNS6"/>
<keyword evidence="1" id="KW-1133">Transmembrane helix</keyword>
<organism evidence="2 3">
    <name type="scientific">Maribacter algicola</name>
    <dbReference type="NCBI Taxonomy" id="2498892"/>
    <lineage>
        <taxon>Bacteria</taxon>
        <taxon>Pseudomonadati</taxon>
        <taxon>Bacteroidota</taxon>
        <taxon>Flavobacteriia</taxon>
        <taxon>Flavobacteriales</taxon>
        <taxon>Flavobacteriaceae</taxon>
        <taxon>Maribacter</taxon>
    </lineage>
</organism>
<comment type="caution">
    <text evidence="2">The sequence shown here is derived from an EMBL/GenBank/DDBJ whole genome shotgun (WGS) entry which is preliminary data.</text>
</comment>
<evidence type="ECO:0000313" key="2">
    <source>
        <dbReference type="EMBL" id="RRQ50633.1"/>
    </source>
</evidence>
<keyword evidence="1" id="KW-0472">Membrane</keyword>
<name>A0A426RNS6_9FLAO</name>
<evidence type="ECO:0000256" key="1">
    <source>
        <dbReference type="SAM" id="Phobius"/>
    </source>
</evidence>
<protein>
    <submittedName>
        <fullName evidence="2">Uncharacterized protein</fullName>
    </submittedName>
</protein>
<dbReference type="EMBL" id="QUSX01000001">
    <property type="protein sequence ID" value="RRQ50633.1"/>
    <property type="molecule type" value="Genomic_DNA"/>
</dbReference>